<name>A0A1B8QL02_9GAMM</name>
<evidence type="ECO:0000313" key="1">
    <source>
        <dbReference type="EMBL" id="OBX84177.1"/>
    </source>
</evidence>
<dbReference type="EMBL" id="LZNA01000008">
    <property type="protein sequence ID" value="OBX84177.1"/>
    <property type="molecule type" value="Genomic_DNA"/>
</dbReference>
<sequence length="69" mass="8033">MLEKLFGKLSKDIQGMDLVSAKTGKIASSQEKQNWVESHPFSLSWYDFLKAEANRLKKEKDNSPRPRFF</sequence>
<gene>
    <name evidence="1" type="ORF">A9306_03730</name>
</gene>
<accession>A0A1B8QL02</accession>
<evidence type="ECO:0000313" key="2">
    <source>
        <dbReference type="Proteomes" id="UP000092616"/>
    </source>
</evidence>
<dbReference type="Proteomes" id="UP000092616">
    <property type="component" value="Unassembled WGS sequence"/>
</dbReference>
<organism evidence="1 2">
    <name type="scientific">Faucicola atlantae</name>
    <dbReference type="NCBI Taxonomy" id="34059"/>
    <lineage>
        <taxon>Bacteria</taxon>
        <taxon>Pseudomonadati</taxon>
        <taxon>Pseudomonadota</taxon>
        <taxon>Gammaproteobacteria</taxon>
        <taxon>Moraxellales</taxon>
        <taxon>Moraxellaceae</taxon>
        <taxon>Faucicola</taxon>
    </lineage>
</organism>
<comment type="caution">
    <text evidence="1">The sequence shown here is derived from an EMBL/GenBank/DDBJ whole genome shotgun (WGS) entry which is preliminary data.</text>
</comment>
<protein>
    <submittedName>
        <fullName evidence="1">Uncharacterized protein</fullName>
    </submittedName>
</protein>
<dbReference type="AlphaFoldDB" id="A0A1B8QL02"/>
<reference evidence="1 2" key="1">
    <citation type="submission" date="2016-06" db="EMBL/GenBank/DDBJ databases">
        <title>Draft genome of Moraxella atlantae CCUG 59586.</title>
        <authorList>
            <person name="Salva-Serra F."/>
            <person name="Engstrom-Jakobsson H."/>
            <person name="Thorell K."/>
            <person name="Gonzales-Siles L."/>
            <person name="Karlsson R."/>
            <person name="Boulund F."/>
            <person name="Engstrand L."/>
            <person name="Kristiansson E."/>
            <person name="Moore E."/>
        </authorList>
    </citation>
    <scope>NUCLEOTIDE SEQUENCE [LARGE SCALE GENOMIC DNA]</scope>
    <source>
        <strain evidence="1 2">CCUG 59586</strain>
    </source>
</reference>
<keyword evidence="2" id="KW-1185">Reference proteome</keyword>
<proteinExistence type="predicted"/>